<evidence type="ECO:0000313" key="2">
    <source>
        <dbReference type="EMBL" id="SHG47939.1"/>
    </source>
</evidence>
<dbReference type="Pfam" id="PF01979">
    <property type="entry name" value="Amidohydro_1"/>
    <property type="match status" value="1"/>
</dbReference>
<feature type="domain" description="Amidohydrolase-related" evidence="1">
    <location>
        <begin position="111"/>
        <end position="442"/>
    </location>
</feature>
<dbReference type="PANTHER" id="PTHR43135">
    <property type="entry name" value="ALPHA-D-RIBOSE 1-METHYLPHOSPHONATE 5-TRIPHOSPHATE DIPHOSPHATASE"/>
    <property type="match status" value="1"/>
</dbReference>
<dbReference type="InterPro" id="IPR051781">
    <property type="entry name" value="Metallo-dep_Hydrolase"/>
</dbReference>
<dbReference type="AlphaFoldDB" id="A0A1M5K627"/>
<dbReference type="Gene3D" id="2.30.40.10">
    <property type="entry name" value="Urease, subunit C, domain 1"/>
    <property type="match status" value="2"/>
</dbReference>
<gene>
    <name evidence="2" type="ORF">SAMN04488109_0452</name>
</gene>
<dbReference type="InterPro" id="IPR032466">
    <property type="entry name" value="Metal_Hydrolase"/>
</dbReference>
<dbReference type="EMBL" id="FQWQ01000001">
    <property type="protein sequence ID" value="SHG47939.1"/>
    <property type="molecule type" value="Genomic_DNA"/>
</dbReference>
<proteinExistence type="predicted"/>
<dbReference type="Gene3D" id="3.20.20.140">
    <property type="entry name" value="Metal-dependent hydrolases"/>
    <property type="match status" value="2"/>
</dbReference>
<dbReference type="Proteomes" id="UP000184212">
    <property type="component" value="Unassembled WGS sequence"/>
</dbReference>
<dbReference type="SUPFAM" id="SSF51556">
    <property type="entry name" value="Metallo-dependent hydrolases"/>
    <property type="match status" value="1"/>
</dbReference>
<dbReference type="InterPro" id="IPR011059">
    <property type="entry name" value="Metal-dep_hydrolase_composite"/>
</dbReference>
<reference evidence="2 3" key="1">
    <citation type="submission" date="2016-11" db="EMBL/GenBank/DDBJ databases">
        <authorList>
            <person name="Jaros S."/>
            <person name="Januszkiewicz K."/>
            <person name="Wedrychowicz H."/>
        </authorList>
    </citation>
    <scope>NUCLEOTIDE SEQUENCE [LARGE SCALE GENOMIC DNA]</scope>
    <source>
        <strain evidence="2 3">DSM 24574</strain>
    </source>
</reference>
<organism evidence="2 3">
    <name type="scientific">Chryseolinea serpens</name>
    <dbReference type="NCBI Taxonomy" id="947013"/>
    <lineage>
        <taxon>Bacteria</taxon>
        <taxon>Pseudomonadati</taxon>
        <taxon>Bacteroidota</taxon>
        <taxon>Cytophagia</taxon>
        <taxon>Cytophagales</taxon>
        <taxon>Fulvivirgaceae</taxon>
        <taxon>Chryseolinea</taxon>
    </lineage>
</organism>
<sequence>MNTLLINMKRIRPYAIAVLLLASCQAPKPSTSENAGDEPHVIIHELNENDIPKGNQVIAFVGATLIDGRGGEPIQNSCVIVRDNQIEAVGKQGDVKVPDGAQIENVEGLTILPGMFDAHYHNENSATLPAVYLRHGITSVRDPGEWNESYAGVRSSGMPLPRLFLTGPHLNTYPPAYPEDAMIVQDAEEGRLAVEKLYHDGATAIKVYYGLPVGTIKAICTAAHAHGLPVMAHLEISNAVDAINAGLDGIEHVTSFGTVLLPPYDAEQYKQRVLADNDARKRGRYDVWNSFKFENNPVADSLIQFLARKKIFLSPTLAAFEKQPDHGDSIEVHAFKNMLTFVGLAKKGGVPIVLGSHTFVTYAEFGYAFYREMELLHDAGLSNMEIIVAATLENARYFRVDERLGSIEKGKLADLVFVEGDPLKDLHVLRDAKKVMLNGAWVPAAGKP</sequence>
<protein>
    <submittedName>
        <fullName evidence="2">Imidazolonepropionase</fullName>
    </submittedName>
</protein>
<dbReference type="InterPro" id="IPR006680">
    <property type="entry name" value="Amidohydro-rel"/>
</dbReference>
<accession>A0A1M5K627</accession>
<dbReference type="PANTHER" id="PTHR43135:SF3">
    <property type="entry name" value="ALPHA-D-RIBOSE 1-METHYLPHOSPHONATE 5-TRIPHOSPHATE DIPHOSPHATASE"/>
    <property type="match status" value="1"/>
</dbReference>
<evidence type="ECO:0000259" key="1">
    <source>
        <dbReference type="Pfam" id="PF01979"/>
    </source>
</evidence>
<dbReference type="STRING" id="947013.SAMN04488109_0452"/>
<dbReference type="SUPFAM" id="SSF51338">
    <property type="entry name" value="Composite domain of metallo-dependent hydrolases"/>
    <property type="match status" value="1"/>
</dbReference>
<dbReference type="OrthoDB" id="9797498at2"/>
<keyword evidence="3" id="KW-1185">Reference proteome</keyword>
<dbReference type="GO" id="GO:0016810">
    <property type="term" value="F:hydrolase activity, acting on carbon-nitrogen (but not peptide) bonds"/>
    <property type="evidence" value="ECO:0007669"/>
    <property type="project" value="InterPro"/>
</dbReference>
<name>A0A1M5K627_9BACT</name>
<evidence type="ECO:0000313" key="3">
    <source>
        <dbReference type="Proteomes" id="UP000184212"/>
    </source>
</evidence>